<dbReference type="AlphaFoldDB" id="A0A1Y4I9X1"/>
<evidence type="ECO:0000259" key="2">
    <source>
        <dbReference type="Pfam" id="PF00534"/>
    </source>
</evidence>
<dbReference type="EMBL" id="NFJX01000013">
    <property type="protein sequence ID" value="OUP17138.1"/>
    <property type="molecule type" value="Genomic_DNA"/>
</dbReference>
<reference evidence="4" key="1">
    <citation type="submission" date="2017-04" db="EMBL/GenBank/DDBJ databases">
        <title>Function of individual gut microbiota members based on whole genome sequencing of pure cultures obtained from chicken caecum.</title>
        <authorList>
            <person name="Medvecky M."/>
            <person name="Cejkova D."/>
            <person name="Polansky O."/>
            <person name="Karasova D."/>
            <person name="Kubasova T."/>
            <person name="Cizek A."/>
            <person name="Rychlik I."/>
        </authorList>
    </citation>
    <scope>NUCLEOTIDE SEQUENCE [LARGE SCALE GENOMIC DNA]</scope>
    <source>
        <strain evidence="4">An199</strain>
    </source>
</reference>
<dbReference type="Proteomes" id="UP000195950">
    <property type="component" value="Unassembled WGS sequence"/>
</dbReference>
<dbReference type="Gene3D" id="3.40.50.2000">
    <property type="entry name" value="Glycogen Phosphorylase B"/>
    <property type="match status" value="2"/>
</dbReference>
<comment type="caution">
    <text evidence="3">The sequence shown here is derived from an EMBL/GenBank/DDBJ whole genome shotgun (WGS) entry which is preliminary data.</text>
</comment>
<dbReference type="GO" id="GO:0016757">
    <property type="term" value="F:glycosyltransferase activity"/>
    <property type="evidence" value="ECO:0007669"/>
    <property type="project" value="InterPro"/>
</dbReference>
<dbReference type="Pfam" id="PF00534">
    <property type="entry name" value="Glycos_transf_1"/>
    <property type="match status" value="1"/>
</dbReference>
<feature type="domain" description="Glycosyl transferase family 1" evidence="2">
    <location>
        <begin position="178"/>
        <end position="331"/>
    </location>
</feature>
<dbReference type="CDD" id="cd03801">
    <property type="entry name" value="GT4_PimA-like"/>
    <property type="match status" value="1"/>
</dbReference>
<proteinExistence type="predicted"/>
<evidence type="ECO:0000313" key="4">
    <source>
        <dbReference type="Proteomes" id="UP000195950"/>
    </source>
</evidence>
<dbReference type="PANTHER" id="PTHR46401:SF2">
    <property type="entry name" value="GLYCOSYLTRANSFERASE WBBK-RELATED"/>
    <property type="match status" value="1"/>
</dbReference>
<organism evidence="3 4">
    <name type="scientific">Parabacteroides distasonis</name>
    <dbReference type="NCBI Taxonomy" id="823"/>
    <lineage>
        <taxon>Bacteria</taxon>
        <taxon>Pseudomonadati</taxon>
        <taxon>Bacteroidota</taxon>
        <taxon>Bacteroidia</taxon>
        <taxon>Bacteroidales</taxon>
        <taxon>Tannerellaceae</taxon>
        <taxon>Parabacteroides</taxon>
    </lineage>
</organism>
<accession>A0A1Y4I9X1</accession>
<gene>
    <name evidence="3" type="ORF">B5F32_14150</name>
</gene>
<dbReference type="GO" id="GO:0009103">
    <property type="term" value="P:lipopolysaccharide biosynthetic process"/>
    <property type="evidence" value="ECO:0007669"/>
    <property type="project" value="TreeGrafter"/>
</dbReference>
<name>A0A1Y4I9X1_PARDI</name>
<protein>
    <submittedName>
        <fullName evidence="3">Glycosyl transferase</fullName>
    </submittedName>
</protein>
<sequence length="353" mass="40770">MMMKVYYYHMVPIKSYYEDWKAGKIPGHLLYGLTHLSQYGVECIYHTFPFNPYLHKWKLMFYNLRKILSCSQSYDAVYAVTHTGLELLIFMRALGLFRKPIVIWHHTAVVVPESPIRRWGSALFYKGIDKMFFFSEALLSESLKTKKLKKENAFVVHWGGDLVFYDRLIAKRQTSSHFVSTGRENRDFITLIRAFSQLTESCDIYTTRFGGRVSDYELLVQKEIGVLKENIHFHIVDSTHLEMAEKTNNAFVVLICCLNFPYTVGLTSLVEALAFGLPILSTDNPTFPFDVEKEQVGIKIAYGDVNGWVEAIQYLSSHPEKAKRLGENARRLAERTYNLERCTKEIALALLTV</sequence>
<evidence type="ECO:0000313" key="3">
    <source>
        <dbReference type="EMBL" id="OUP17138.1"/>
    </source>
</evidence>
<evidence type="ECO:0000256" key="1">
    <source>
        <dbReference type="ARBA" id="ARBA00022679"/>
    </source>
</evidence>
<keyword evidence="1 3" id="KW-0808">Transferase</keyword>
<dbReference type="InterPro" id="IPR001296">
    <property type="entry name" value="Glyco_trans_1"/>
</dbReference>
<dbReference type="PANTHER" id="PTHR46401">
    <property type="entry name" value="GLYCOSYLTRANSFERASE WBBK-RELATED"/>
    <property type="match status" value="1"/>
</dbReference>
<dbReference type="SUPFAM" id="SSF53756">
    <property type="entry name" value="UDP-Glycosyltransferase/glycogen phosphorylase"/>
    <property type="match status" value="1"/>
</dbReference>